<reference evidence="2" key="1">
    <citation type="submission" date="2022-12" db="EMBL/GenBank/DDBJ databases">
        <authorList>
            <person name="Alioto T."/>
            <person name="Alioto T."/>
            <person name="Gomez Garrido J."/>
        </authorList>
    </citation>
    <scope>NUCLEOTIDE SEQUENCE</scope>
</reference>
<dbReference type="GO" id="GO:0005634">
    <property type="term" value="C:nucleus"/>
    <property type="evidence" value="ECO:0007669"/>
    <property type="project" value="TreeGrafter"/>
</dbReference>
<accession>A0AA35P1K5</accession>
<organism evidence="2 3">
    <name type="scientific">Podarcis lilfordi</name>
    <name type="common">Lilford's wall lizard</name>
    <dbReference type="NCBI Taxonomy" id="74358"/>
    <lineage>
        <taxon>Eukaryota</taxon>
        <taxon>Metazoa</taxon>
        <taxon>Chordata</taxon>
        <taxon>Craniata</taxon>
        <taxon>Vertebrata</taxon>
        <taxon>Euteleostomi</taxon>
        <taxon>Lepidosauria</taxon>
        <taxon>Squamata</taxon>
        <taxon>Bifurcata</taxon>
        <taxon>Unidentata</taxon>
        <taxon>Episquamata</taxon>
        <taxon>Laterata</taxon>
        <taxon>Lacertibaenia</taxon>
        <taxon>Lacertidae</taxon>
        <taxon>Podarcis</taxon>
    </lineage>
</organism>
<dbReference type="Proteomes" id="UP001178461">
    <property type="component" value="Chromosome 2"/>
</dbReference>
<dbReference type="PANTHER" id="PTHR47831">
    <property type="entry name" value="GENERAL TRANSCRIPTION FACTOR II-I REPEAT DOMAIN-CONTAINING PROTEIN 2"/>
    <property type="match status" value="1"/>
</dbReference>
<dbReference type="EMBL" id="OX395127">
    <property type="protein sequence ID" value="CAI5768292.1"/>
    <property type="molecule type" value="Genomic_DNA"/>
</dbReference>
<keyword evidence="3" id="KW-1185">Reference proteome</keyword>
<sequence>MAQRAADTLLTRAGYRQHRTPIFEQLRLPNCLFQSMFPQEEEDRFGVPHFQKRWTHDYFFVELKDIPVCLICGEALSVLKKAHLQRHHRTKHIQYEEFQGQLRQEKVKALKTDLLGNLWPLQMMSNCNSCLLQIATHVLKMVQPPPPLLQSTEGNQLCPGPPDLSHCQ</sequence>
<dbReference type="Pfam" id="PF18658">
    <property type="entry name" value="zf-C2H2_12"/>
    <property type="match status" value="1"/>
</dbReference>
<feature type="domain" description="SPIN-DOC-like zinc-finger" evidence="1">
    <location>
        <begin position="51"/>
        <end position="109"/>
    </location>
</feature>
<dbReference type="InterPro" id="IPR040647">
    <property type="entry name" value="SPIN-DOC_Znf-C2H2"/>
</dbReference>
<name>A0AA35P1K5_9SAUR</name>
<evidence type="ECO:0000313" key="2">
    <source>
        <dbReference type="EMBL" id="CAI5768292.1"/>
    </source>
</evidence>
<dbReference type="AlphaFoldDB" id="A0AA35P1K5"/>
<evidence type="ECO:0000259" key="1">
    <source>
        <dbReference type="Pfam" id="PF18658"/>
    </source>
</evidence>
<dbReference type="PANTHER" id="PTHR47831:SF1">
    <property type="entry name" value="GENERAL TRANSCRIPTION FACTOR II-I REPEAT DOMAIN-CONTAINING PROTEIN 2A-RELATED"/>
    <property type="match status" value="1"/>
</dbReference>
<evidence type="ECO:0000313" key="3">
    <source>
        <dbReference type="Proteomes" id="UP001178461"/>
    </source>
</evidence>
<gene>
    <name evidence="2" type="ORF">PODLI_1B026922</name>
</gene>
<dbReference type="InterPro" id="IPR042224">
    <property type="entry name" value="GTF2IRD2"/>
</dbReference>
<proteinExistence type="predicted"/>
<protein>
    <recommendedName>
        <fullName evidence="1">SPIN-DOC-like zinc-finger domain-containing protein</fullName>
    </recommendedName>
</protein>